<dbReference type="EMBL" id="ML769421">
    <property type="protein sequence ID" value="KAE9403825.1"/>
    <property type="molecule type" value="Genomic_DNA"/>
</dbReference>
<sequence length="393" mass="44702">MLSESVSLLDLPNELLYKIIDLLETPDLQTLSSAARKLHPLVDPTLYATVEIKLFNDSIRFICNEHKVKPSKSQLQYARSLFITTDQPYYPNDKLGPTKRWKDRINLPDLFGPSAEKPLNELRDVILSLDKVNSVRWTVRPISGDRSNNGTSLNFDSILKLLASLPALDTFTFNVCYPYWSYLLKNTRFGLENLHGLKSLSFTGFGSEKFWFAVIDPLIVVVRNSPELEELSLPLVCRDNGKLSLGYFLRSFPTTQPLKLRKLSLHTDVQNLQIDHASGIHLKNLTNLDINSPLGPSVYWPPALTNNDEGLWAILGHYRIKLRHIHAPVTAELIDYLQTYSGVENLRLYGTVVDEVLVHRFRDVLHLHATSLKVKLNTYLVQGTGRWGFILTP</sequence>
<proteinExistence type="predicted"/>
<keyword evidence="3" id="KW-1185">Reference proteome</keyword>
<reference evidence="2" key="1">
    <citation type="journal article" date="2019" name="Environ. Microbiol.">
        <title>Fungal ecological strategies reflected in gene transcription - a case study of two litter decomposers.</title>
        <authorList>
            <person name="Barbi F."/>
            <person name="Kohler A."/>
            <person name="Barry K."/>
            <person name="Baskaran P."/>
            <person name="Daum C."/>
            <person name="Fauchery L."/>
            <person name="Ihrmark K."/>
            <person name="Kuo A."/>
            <person name="LaButti K."/>
            <person name="Lipzen A."/>
            <person name="Morin E."/>
            <person name="Grigoriev I.V."/>
            <person name="Henrissat B."/>
            <person name="Lindahl B."/>
            <person name="Martin F."/>
        </authorList>
    </citation>
    <scope>NUCLEOTIDE SEQUENCE</scope>
    <source>
        <strain evidence="2">JB14</strain>
    </source>
</reference>
<dbReference type="InterPro" id="IPR001810">
    <property type="entry name" value="F-box_dom"/>
</dbReference>
<dbReference type="PROSITE" id="PS50181">
    <property type="entry name" value="FBOX"/>
    <property type="match status" value="1"/>
</dbReference>
<dbReference type="OrthoDB" id="2986625at2759"/>
<dbReference type="Gene3D" id="3.80.10.10">
    <property type="entry name" value="Ribonuclease Inhibitor"/>
    <property type="match status" value="1"/>
</dbReference>
<name>A0A6A4I4Y9_9AGAR</name>
<accession>A0A6A4I4Y9</accession>
<evidence type="ECO:0000313" key="3">
    <source>
        <dbReference type="Proteomes" id="UP000799118"/>
    </source>
</evidence>
<dbReference type="Proteomes" id="UP000799118">
    <property type="component" value="Unassembled WGS sequence"/>
</dbReference>
<gene>
    <name evidence="2" type="ORF">BT96DRAFT_973460</name>
</gene>
<dbReference type="AlphaFoldDB" id="A0A6A4I4Y9"/>
<feature type="domain" description="F-box" evidence="1">
    <location>
        <begin position="5"/>
        <end position="50"/>
    </location>
</feature>
<protein>
    <recommendedName>
        <fullName evidence="1">F-box domain-containing protein</fullName>
    </recommendedName>
</protein>
<evidence type="ECO:0000259" key="1">
    <source>
        <dbReference type="PROSITE" id="PS50181"/>
    </source>
</evidence>
<evidence type="ECO:0000313" key="2">
    <source>
        <dbReference type="EMBL" id="KAE9403825.1"/>
    </source>
</evidence>
<dbReference type="InterPro" id="IPR032675">
    <property type="entry name" value="LRR_dom_sf"/>
</dbReference>
<organism evidence="2 3">
    <name type="scientific">Gymnopus androsaceus JB14</name>
    <dbReference type="NCBI Taxonomy" id="1447944"/>
    <lineage>
        <taxon>Eukaryota</taxon>
        <taxon>Fungi</taxon>
        <taxon>Dikarya</taxon>
        <taxon>Basidiomycota</taxon>
        <taxon>Agaricomycotina</taxon>
        <taxon>Agaricomycetes</taxon>
        <taxon>Agaricomycetidae</taxon>
        <taxon>Agaricales</taxon>
        <taxon>Marasmiineae</taxon>
        <taxon>Omphalotaceae</taxon>
        <taxon>Gymnopus</taxon>
    </lineage>
</organism>